<dbReference type="FunFam" id="3.30.1020.10:FF:000002">
    <property type="entry name" value="Peroxiredoxin"/>
    <property type="match status" value="1"/>
</dbReference>
<feature type="disulfide bond" description="Interchain (with Cys-215); in linked form" evidence="9">
    <location>
        <position position="49"/>
    </location>
</feature>
<dbReference type="InterPro" id="IPR024706">
    <property type="entry name" value="Peroxiredoxin_AhpC-typ"/>
</dbReference>
<dbReference type="SUPFAM" id="SSF52833">
    <property type="entry name" value="Thioredoxin-like"/>
    <property type="match status" value="1"/>
</dbReference>
<feature type="disulfide bond" description="Interchain (with Cys-49); in linked form" evidence="9">
    <location>
        <position position="215"/>
    </location>
</feature>
<keyword evidence="5 9" id="KW-0560">Oxidoreductase</keyword>
<evidence type="ECO:0000256" key="8">
    <source>
        <dbReference type="ARBA" id="ARBA00037420"/>
    </source>
</evidence>
<reference evidence="12 13" key="1">
    <citation type="journal article" date="2011" name="J. Bacteriol.">
        <title>Genome sequence of Haloplasma contractile, an unusual contractile bacterium from a deep-sea anoxic brine lake.</title>
        <authorList>
            <person name="Antunes A."/>
            <person name="Alam I."/>
            <person name="El Dorry H."/>
            <person name="Siam R."/>
            <person name="Robertson A."/>
            <person name="Bajic V.B."/>
            <person name="Stingl U."/>
        </authorList>
    </citation>
    <scope>NUCLEOTIDE SEQUENCE [LARGE SCALE GENOMIC DNA]</scope>
    <source>
        <strain evidence="12 13">SSD-17B</strain>
    </source>
</reference>
<dbReference type="Proteomes" id="UP000005707">
    <property type="component" value="Unassembled WGS sequence"/>
</dbReference>
<feature type="disulfide bond" description="Alternate" evidence="9">
    <location>
        <begin position="209"/>
        <end position="215"/>
    </location>
</feature>
<evidence type="ECO:0000256" key="6">
    <source>
        <dbReference type="ARBA" id="ARBA00023284"/>
    </source>
</evidence>
<comment type="caution">
    <text evidence="12">The sequence shown here is derived from an EMBL/GenBank/DDBJ whole genome shotgun (WGS) entry which is preliminary data.</text>
</comment>
<feature type="binding site" evidence="9">
    <location>
        <position position="125"/>
    </location>
    <ligand>
        <name>substrate</name>
    </ligand>
</feature>
<dbReference type="GO" id="GO:0008379">
    <property type="term" value="F:thioredoxin peroxidase activity"/>
    <property type="evidence" value="ECO:0007669"/>
    <property type="project" value="TreeGrafter"/>
</dbReference>
<dbReference type="Gene3D" id="3.40.30.10">
    <property type="entry name" value="Glutaredoxin"/>
    <property type="match status" value="1"/>
</dbReference>
<proteinExistence type="inferred from homology"/>
<dbReference type="OrthoDB" id="9812811at2"/>
<evidence type="ECO:0000313" key="13">
    <source>
        <dbReference type="Proteomes" id="UP000005707"/>
    </source>
</evidence>
<dbReference type="eggNOG" id="COG0450">
    <property type="taxonomic scope" value="Bacteria"/>
</dbReference>
<evidence type="ECO:0000259" key="11">
    <source>
        <dbReference type="PROSITE" id="PS51352"/>
    </source>
</evidence>
<dbReference type="GO" id="GO:0006979">
    <property type="term" value="P:response to oxidative stress"/>
    <property type="evidence" value="ECO:0007669"/>
    <property type="project" value="TreeGrafter"/>
</dbReference>
<evidence type="ECO:0000256" key="5">
    <source>
        <dbReference type="ARBA" id="ARBA00023002"/>
    </source>
</evidence>
<comment type="function">
    <text evidence="8 9">Thiol-specific peroxidase that catalyzes the reduction of hydrogen peroxide and organic hydroperoxides to water and alcohols, respectively. Plays a role in cell protection against oxidative stress by detoxifying peroxides.</text>
</comment>
<dbReference type="EC" id="1.11.1.24" evidence="9"/>
<evidence type="ECO:0000256" key="3">
    <source>
        <dbReference type="ARBA" id="ARBA00022559"/>
    </source>
</evidence>
<dbReference type="AlphaFoldDB" id="U2FDY4"/>
<dbReference type="GO" id="GO:0005829">
    <property type="term" value="C:cytosol"/>
    <property type="evidence" value="ECO:0007669"/>
    <property type="project" value="TreeGrafter"/>
</dbReference>
<keyword evidence="3 9" id="KW-0575">Peroxidase</keyword>
<evidence type="ECO:0000256" key="4">
    <source>
        <dbReference type="ARBA" id="ARBA00022862"/>
    </source>
</evidence>
<evidence type="ECO:0000256" key="7">
    <source>
        <dbReference type="ARBA" id="ARBA00025719"/>
    </source>
</evidence>
<feature type="domain" description="Thioredoxin" evidence="11">
    <location>
        <begin position="7"/>
        <end position="162"/>
    </location>
</feature>
<dbReference type="STRING" id="1033810.HLPCO_002759"/>
<dbReference type="EMBL" id="AFNU02000014">
    <property type="protein sequence ID" value="ERJ11190.1"/>
    <property type="molecule type" value="Genomic_DNA"/>
</dbReference>
<dbReference type="InterPro" id="IPR019479">
    <property type="entry name" value="Peroxiredoxin_C"/>
</dbReference>
<comment type="subunit">
    <text evidence="9">Homodecamer. Pentamer of dimers that assemble into a ring structure.</text>
</comment>
<reference evidence="12 13" key="2">
    <citation type="journal article" date="2013" name="PLoS ONE">
        <title>INDIGO - INtegrated Data Warehouse of MIcrobial GenOmes with Examples from the Red Sea Extremophiles.</title>
        <authorList>
            <person name="Alam I."/>
            <person name="Antunes A."/>
            <person name="Kamau A.A."/>
            <person name="Ba Alawi W."/>
            <person name="Kalkatawi M."/>
            <person name="Stingl U."/>
            <person name="Bajic V.B."/>
        </authorList>
    </citation>
    <scope>NUCLEOTIDE SEQUENCE [LARGE SCALE GENOMIC DNA]</scope>
    <source>
        <strain evidence="12 13">SSD-17B</strain>
    </source>
</reference>
<dbReference type="PIRSF" id="PIRSF000239">
    <property type="entry name" value="AHPC"/>
    <property type="match status" value="1"/>
</dbReference>
<keyword evidence="13" id="KW-1185">Reference proteome</keyword>
<dbReference type="InterPro" id="IPR022915">
    <property type="entry name" value="Peroxiredoxin_TDXH"/>
</dbReference>
<comment type="miscellaneous">
    <text evidence="9">The active site is a conserved redox-active cysteine residue, the peroxidatic cysteine (C(P)), which makes the nucleophilic attack on the peroxide substrate. The peroxide oxidizes the C(P)-SH to cysteine sulfenic acid (C(P)-SOH), which then reacts with another cysteine residue, the resolving cysteine (C(R)), to form a disulfide bridge. The disulfide is subsequently reduced by an appropriate electron donor to complete the catalytic cycle. Although the primary sequence of this enzyme is similar to those of the 1-Cys Prx6 enzymes, its catalytic properties resemble those of the typical 2-Cys Prxs and C(R) is provided by the other dimeric subunit to form an intersubunit disulfide. The disulfide is subsequently reduced by thioredoxin.</text>
</comment>
<keyword evidence="2 9" id="KW-0963">Cytoplasm</keyword>
<dbReference type="CDD" id="cd03016">
    <property type="entry name" value="PRX_1cys"/>
    <property type="match status" value="1"/>
</dbReference>
<evidence type="ECO:0000313" key="12">
    <source>
        <dbReference type="EMBL" id="ERJ11190.1"/>
    </source>
</evidence>
<dbReference type="GO" id="GO:0042744">
    <property type="term" value="P:hydrogen peroxide catabolic process"/>
    <property type="evidence" value="ECO:0007669"/>
    <property type="project" value="TreeGrafter"/>
</dbReference>
<dbReference type="InParanoid" id="U2FDY4"/>
<sequence length="220" mass="25140">MVGDQFPKLCESFPDLVVETTQGTFELPKDYRGEWFVLFSHPGDFTPVCTTEFIAFANRSDEFKQLNTKLIGLSVDQAQSHLKWIEWINTRTNTHIPFPIIADPLGNVSKQLGMIQEAKGTNTVRAVFIVDDRGIVRLIMYYPQEIGRNIDELLRSIRALQTSDELGVAIPADWPKNNLIGDKVILPPASTEEMVRKRLESAKDGTINCFDWWFCYKEIK</sequence>
<keyword evidence="6 9" id="KW-0676">Redox-active center</keyword>
<evidence type="ECO:0000256" key="10">
    <source>
        <dbReference type="PIRSR" id="PIRSR000239-1"/>
    </source>
</evidence>
<dbReference type="InterPro" id="IPR000866">
    <property type="entry name" value="AhpC/TSA"/>
</dbReference>
<dbReference type="GO" id="GO:0033554">
    <property type="term" value="P:cellular response to stress"/>
    <property type="evidence" value="ECO:0007669"/>
    <property type="project" value="TreeGrafter"/>
</dbReference>
<dbReference type="FunFam" id="3.40.30.10:FF:000011">
    <property type="entry name" value="Peroxiredoxin PRX1"/>
    <property type="match status" value="1"/>
</dbReference>
<feature type="active site" description="Cysteine sulfenic acid (-SOH) intermediate; for peroxidase activity" evidence="10">
    <location>
        <position position="49"/>
    </location>
</feature>
<comment type="catalytic activity">
    <reaction evidence="9">
        <text>a hydroperoxide + [thioredoxin]-dithiol = an alcohol + [thioredoxin]-disulfide + H2O</text>
        <dbReference type="Rhea" id="RHEA:62620"/>
        <dbReference type="Rhea" id="RHEA-COMP:10698"/>
        <dbReference type="Rhea" id="RHEA-COMP:10700"/>
        <dbReference type="ChEBI" id="CHEBI:15377"/>
        <dbReference type="ChEBI" id="CHEBI:29950"/>
        <dbReference type="ChEBI" id="CHEBI:30879"/>
        <dbReference type="ChEBI" id="CHEBI:35924"/>
        <dbReference type="ChEBI" id="CHEBI:50058"/>
        <dbReference type="EC" id="1.11.1.24"/>
    </reaction>
</comment>
<dbReference type="InterPro" id="IPR013766">
    <property type="entry name" value="Thioredoxin_domain"/>
</dbReference>
<dbReference type="Gene3D" id="3.30.1020.10">
    <property type="entry name" value="Antioxidant, Horf6, Chain A, domain2"/>
    <property type="match status" value="1"/>
</dbReference>
<dbReference type="Pfam" id="PF10417">
    <property type="entry name" value="1-cysPrx_C"/>
    <property type="match status" value="1"/>
</dbReference>
<feature type="active site" description="Cysteine sulfenic acid (-SOH) intermediate" evidence="9">
    <location>
        <position position="49"/>
    </location>
</feature>
<evidence type="ECO:0000256" key="2">
    <source>
        <dbReference type="ARBA" id="ARBA00022490"/>
    </source>
</evidence>
<dbReference type="PANTHER" id="PTHR10681">
    <property type="entry name" value="THIOREDOXIN PEROXIDASE"/>
    <property type="match status" value="1"/>
</dbReference>
<evidence type="ECO:0000256" key="1">
    <source>
        <dbReference type="ARBA" id="ARBA00009796"/>
    </source>
</evidence>
<dbReference type="RefSeq" id="WP_008824623.1">
    <property type="nucleotide sequence ID" value="NZ_AFNU02000014.1"/>
</dbReference>
<dbReference type="InterPro" id="IPR050217">
    <property type="entry name" value="Peroxiredoxin"/>
</dbReference>
<comment type="subcellular location">
    <subcellularLocation>
        <location evidence="9">Cytoplasm</location>
    </subcellularLocation>
</comment>
<dbReference type="InterPro" id="IPR045020">
    <property type="entry name" value="PRX_1cys"/>
</dbReference>
<protein>
    <recommendedName>
        <fullName evidence="9">Peroxiredoxin</fullName>
        <ecNumber evidence="9">1.11.1.24</ecNumber>
    </recommendedName>
    <alternativeName>
        <fullName evidence="9">Thioredoxin peroxidase</fullName>
    </alternativeName>
    <alternativeName>
        <fullName evidence="9">Thioredoxin-dependent peroxiredoxin</fullName>
    </alternativeName>
</protein>
<evidence type="ECO:0000256" key="9">
    <source>
        <dbReference type="HAMAP-Rule" id="MF_00401"/>
    </source>
</evidence>
<dbReference type="HAMAP" id="MF_00401">
    <property type="entry name" value="Peroxiredoxin"/>
    <property type="match status" value="1"/>
</dbReference>
<dbReference type="PANTHER" id="PTHR10681:SF128">
    <property type="entry name" value="THIOREDOXIN-DEPENDENT PEROXIDE REDUCTASE, MITOCHONDRIAL"/>
    <property type="match status" value="1"/>
</dbReference>
<dbReference type="PROSITE" id="PS51352">
    <property type="entry name" value="THIOREDOXIN_2"/>
    <property type="match status" value="1"/>
</dbReference>
<dbReference type="Pfam" id="PF00578">
    <property type="entry name" value="AhpC-TSA"/>
    <property type="match status" value="1"/>
</dbReference>
<keyword evidence="9" id="KW-1015">Disulfide bond</keyword>
<dbReference type="GO" id="GO:0045454">
    <property type="term" value="P:cell redox homeostasis"/>
    <property type="evidence" value="ECO:0007669"/>
    <property type="project" value="TreeGrafter"/>
</dbReference>
<comment type="similarity">
    <text evidence="1">Belongs to the peroxiredoxin family. AhpC/Prx1 subfamily.</text>
</comment>
<organism evidence="12 13">
    <name type="scientific">Haloplasma contractile SSD-17B</name>
    <dbReference type="NCBI Taxonomy" id="1033810"/>
    <lineage>
        <taxon>Bacteria</taxon>
        <taxon>Bacillati</taxon>
        <taxon>Mycoplasmatota</taxon>
        <taxon>Mollicutes</taxon>
        <taxon>Haloplasmatales</taxon>
        <taxon>Haloplasmataceae</taxon>
        <taxon>Haloplasma</taxon>
    </lineage>
</organism>
<keyword evidence="4 9" id="KW-0049">Antioxidant</keyword>
<comment type="similarity">
    <text evidence="7 9">Belongs to the peroxiredoxin family. Prx6 subfamily.</text>
</comment>
<name>U2FDY4_9MOLU</name>
<gene>
    <name evidence="12" type="ORF">HLPCO_002759</name>
</gene>
<dbReference type="InterPro" id="IPR036249">
    <property type="entry name" value="Thioredoxin-like_sf"/>
</dbReference>
<dbReference type="NCBIfam" id="NF009668">
    <property type="entry name" value="PRK13189.1"/>
    <property type="match status" value="1"/>
</dbReference>
<accession>U2FDY4</accession>